<dbReference type="PANTHER" id="PTHR22550:SF5">
    <property type="entry name" value="LEUCINE ZIPPER PROTEIN 4"/>
    <property type="match status" value="1"/>
</dbReference>
<dbReference type="EMBL" id="JPVO01000029">
    <property type="protein sequence ID" value="KGR78773.1"/>
    <property type="molecule type" value="Genomic_DNA"/>
</dbReference>
<dbReference type="AlphaFoldDB" id="A0A0A3I7T0"/>
<gene>
    <name evidence="4" type="ORF">CD33_00895</name>
</gene>
<evidence type="ECO:0000256" key="2">
    <source>
        <dbReference type="ARBA" id="ARBA00023136"/>
    </source>
</evidence>
<organism evidence="4 5">
    <name type="scientific">Ureibacillus sinduriensis BLB-1 = JCM 15800</name>
    <dbReference type="NCBI Taxonomy" id="1384057"/>
    <lineage>
        <taxon>Bacteria</taxon>
        <taxon>Bacillati</taxon>
        <taxon>Bacillota</taxon>
        <taxon>Bacilli</taxon>
        <taxon>Bacillales</taxon>
        <taxon>Caryophanaceae</taxon>
        <taxon>Ureibacillus</taxon>
    </lineage>
</organism>
<evidence type="ECO:0000256" key="1">
    <source>
        <dbReference type="ARBA" id="ARBA00005278"/>
    </source>
</evidence>
<dbReference type="STRING" id="1384057.CD33_00895"/>
<proteinExistence type="inferred from homology"/>
<comment type="caution">
    <text evidence="4">The sequence shown here is derived from an EMBL/GenBank/DDBJ whole genome shotgun (WGS) entry which is preliminary data.</text>
</comment>
<feature type="transmembrane region" description="Helical" evidence="3">
    <location>
        <begin position="395"/>
        <end position="421"/>
    </location>
</feature>
<dbReference type="PANTHER" id="PTHR22550">
    <property type="entry name" value="SPORE GERMINATION PROTEIN"/>
    <property type="match status" value="1"/>
</dbReference>
<sequence>MSSMETIKWINEQLKPTNEFIQKNLDYENKHILLFYLKSVVDSDMLQNLIITPFFDMKSEEQLRLYVQALPQFQEVQSKEQIRQELLNGNVLAFIQDELYLLDFRLSNNDKVNQTNVETTIHGSQLALSDNLMTNINLIRTNYHQSSLSIEYLDKGEVNQQKVAIIYDQEKVKSDVLDIIRTRLQKVDKQVITSTTQLNNYLNDKKFSLFPQMIMTERPDRIIYNLAGGKVVLLVDGNPQAVATPVVFFDFMTTMEDNYHTVLISFFLRILRYAGLILSLLLPSLYVGATSYTPEVFRTELALTVAGSRVGVPFSSFIEVLFMLFFMELLLEASIRLPKAVSATATTVGGLILGTAVTEASLASNIMVIIVSAVAISTFVIPVNEMAFSIRVLRLLLILVTSLFGLAGLVLGFFALIMYLVNLDSFGEPYLKLYTVSKNKKRSEGKA</sequence>
<dbReference type="GO" id="GO:0009847">
    <property type="term" value="P:spore germination"/>
    <property type="evidence" value="ECO:0007669"/>
    <property type="project" value="InterPro"/>
</dbReference>
<dbReference type="eggNOG" id="COG0697">
    <property type="taxonomic scope" value="Bacteria"/>
</dbReference>
<evidence type="ECO:0000256" key="3">
    <source>
        <dbReference type="SAM" id="Phobius"/>
    </source>
</evidence>
<dbReference type="RefSeq" id="WP_036197224.1">
    <property type="nucleotide sequence ID" value="NZ_AVCY01000027.1"/>
</dbReference>
<evidence type="ECO:0000313" key="5">
    <source>
        <dbReference type="Proteomes" id="UP000030408"/>
    </source>
</evidence>
<accession>A0A0A3I7T0</accession>
<keyword evidence="2 3" id="KW-0472">Membrane</keyword>
<dbReference type="PIRSF" id="PIRSF005690">
    <property type="entry name" value="GerBA"/>
    <property type="match status" value="1"/>
</dbReference>
<dbReference type="Pfam" id="PF03323">
    <property type="entry name" value="GerA"/>
    <property type="match status" value="1"/>
</dbReference>
<dbReference type="InterPro" id="IPR050768">
    <property type="entry name" value="UPF0353/GerABKA_families"/>
</dbReference>
<dbReference type="GO" id="GO:0016020">
    <property type="term" value="C:membrane"/>
    <property type="evidence" value="ECO:0007669"/>
    <property type="project" value="InterPro"/>
</dbReference>
<feature type="transmembrane region" description="Helical" evidence="3">
    <location>
        <begin position="270"/>
        <end position="292"/>
    </location>
</feature>
<keyword evidence="5" id="KW-1185">Reference proteome</keyword>
<evidence type="ECO:0000313" key="4">
    <source>
        <dbReference type="EMBL" id="KGR78773.1"/>
    </source>
</evidence>
<keyword evidence="3" id="KW-1133">Transmembrane helix</keyword>
<keyword evidence="3" id="KW-0812">Transmembrane</keyword>
<comment type="similarity">
    <text evidence="1">Belongs to the GerABKA family.</text>
</comment>
<dbReference type="InterPro" id="IPR004995">
    <property type="entry name" value="Spore_Ger"/>
</dbReference>
<dbReference type="Proteomes" id="UP000030408">
    <property type="component" value="Unassembled WGS sequence"/>
</dbReference>
<name>A0A0A3I7T0_9BACL</name>
<feature type="transmembrane region" description="Helical" evidence="3">
    <location>
        <begin position="312"/>
        <end position="331"/>
    </location>
</feature>
<reference evidence="4 5" key="1">
    <citation type="submission" date="2014-02" db="EMBL/GenBank/DDBJ databases">
        <title>Draft genome sequence of Lysinibacillus sinduriensis JCM 15800.</title>
        <authorList>
            <person name="Zhang F."/>
            <person name="Wang G."/>
            <person name="Zhang L."/>
        </authorList>
    </citation>
    <scope>NUCLEOTIDE SEQUENCE [LARGE SCALE GENOMIC DNA]</scope>
    <source>
        <strain evidence="4 5">JCM 15800</strain>
    </source>
</reference>
<protein>
    <submittedName>
        <fullName evidence="4">Spore gernimation protein GerA</fullName>
    </submittedName>
</protein>
<feature type="transmembrane region" description="Helical" evidence="3">
    <location>
        <begin position="340"/>
        <end position="357"/>
    </location>
</feature>
<dbReference type="OrthoDB" id="1726708at2"/>
<feature type="transmembrane region" description="Helical" evidence="3">
    <location>
        <begin position="363"/>
        <end position="383"/>
    </location>
</feature>